<comment type="caution">
    <text evidence="16">The sequence shown here is derived from an EMBL/GenBank/DDBJ whole genome shotgun (WGS) entry which is preliminary data.</text>
</comment>
<name>A0A4Z0VY14_9BACT</name>
<evidence type="ECO:0000259" key="15">
    <source>
        <dbReference type="PROSITE" id="PS50862"/>
    </source>
</evidence>
<keyword evidence="4 13" id="KW-0963">Cytoplasm</keyword>
<evidence type="ECO:0000256" key="9">
    <source>
        <dbReference type="ARBA" id="ARBA00022842"/>
    </source>
</evidence>
<dbReference type="InterPro" id="IPR034762">
    <property type="entry name" value="Lys-tRNA-ligase_II_bac/euk"/>
</dbReference>
<comment type="catalytic activity">
    <reaction evidence="12 13 14">
        <text>tRNA(Lys) + L-lysine + ATP = L-lysyl-tRNA(Lys) + AMP + diphosphate</text>
        <dbReference type="Rhea" id="RHEA:20792"/>
        <dbReference type="Rhea" id="RHEA-COMP:9696"/>
        <dbReference type="Rhea" id="RHEA-COMP:9697"/>
        <dbReference type="ChEBI" id="CHEBI:30616"/>
        <dbReference type="ChEBI" id="CHEBI:32551"/>
        <dbReference type="ChEBI" id="CHEBI:33019"/>
        <dbReference type="ChEBI" id="CHEBI:78442"/>
        <dbReference type="ChEBI" id="CHEBI:78529"/>
        <dbReference type="ChEBI" id="CHEBI:456215"/>
        <dbReference type="EC" id="6.1.1.6"/>
    </reaction>
</comment>
<reference evidence="16 17" key="1">
    <citation type="submission" date="2019-04" db="EMBL/GenBank/DDBJ databases">
        <title>Draft genome sequence data and analysis of a Fermenting Bacterium, Geotoga petraea strain HO-Geo1, isolated from heavy-oil petroleum reservoir in Russia.</title>
        <authorList>
            <person name="Grouzdev D.S."/>
            <person name="Semenova E.M."/>
            <person name="Sokolova D.S."/>
            <person name="Tourova T.P."/>
            <person name="Poltaraus A.B."/>
            <person name="Nazina T.N."/>
        </authorList>
    </citation>
    <scope>NUCLEOTIDE SEQUENCE [LARGE SCALE GENOMIC DNA]</scope>
    <source>
        <strain evidence="16 17">HO-Geo1</strain>
    </source>
</reference>
<evidence type="ECO:0000256" key="1">
    <source>
        <dbReference type="ARBA" id="ARBA00004496"/>
    </source>
</evidence>
<dbReference type="SUPFAM" id="SSF55681">
    <property type="entry name" value="Class II aaRS and biotin synthetases"/>
    <property type="match status" value="1"/>
</dbReference>
<dbReference type="CDD" id="cd00775">
    <property type="entry name" value="LysRS_core"/>
    <property type="match status" value="1"/>
</dbReference>
<dbReference type="PIRSF" id="PIRSF039101">
    <property type="entry name" value="LysRS2"/>
    <property type="match status" value="1"/>
</dbReference>
<comment type="similarity">
    <text evidence="2 13">Belongs to the class-II aminoacyl-tRNA synthetase family.</text>
</comment>
<dbReference type="InterPro" id="IPR004364">
    <property type="entry name" value="Aa-tRNA-synt_II"/>
</dbReference>
<keyword evidence="8 13" id="KW-0067">ATP-binding</keyword>
<dbReference type="NCBIfam" id="NF001756">
    <property type="entry name" value="PRK00484.1"/>
    <property type="match status" value="1"/>
</dbReference>
<dbReference type="GO" id="GO:0005524">
    <property type="term" value="F:ATP binding"/>
    <property type="evidence" value="ECO:0007669"/>
    <property type="project" value="UniProtKB-UniRule"/>
</dbReference>
<evidence type="ECO:0000256" key="12">
    <source>
        <dbReference type="ARBA" id="ARBA00048573"/>
    </source>
</evidence>
<evidence type="ECO:0000256" key="5">
    <source>
        <dbReference type="ARBA" id="ARBA00022598"/>
    </source>
</evidence>
<evidence type="ECO:0000256" key="10">
    <source>
        <dbReference type="ARBA" id="ARBA00022917"/>
    </source>
</evidence>
<keyword evidence="10 13" id="KW-0648">Protein biosynthesis</keyword>
<keyword evidence="11 13" id="KW-0030">Aminoacyl-tRNA synthetase</keyword>
<dbReference type="Pfam" id="PF01336">
    <property type="entry name" value="tRNA_anti-codon"/>
    <property type="match status" value="1"/>
</dbReference>
<dbReference type="InterPro" id="IPR006195">
    <property type="entry name" value="aa-tRNA-synth_II"/>
</dbReference>
<keyword evidence="7 13" id="KW-0547">Nucleotide-binding</keyword>
<dbReference type="GO" id="GO:0000049">
    <property type="term" value="F:tRNA binding"/>
    <property type="evidence" value="ECO:0007669"/>
    <property type="project" value="TreeGrafter"/>
</dbReference>
<organism evidence="16 17">
    <name type="scientific">Geotoga petraea</name>
    <dbReference type="NCBI Taxonomy" id="28234"/>
    <lineage>
        <taxon>Bacteria</taxon>
        <taxon>Thermotogati</taxon>
        <taxon>Thermotogota</taxon>
        <taxon>Thermotogae</taxon>
        <taxon>Petrotogales</taxon>
        <taxon>Petrotogaceae</taxon>
        <taxon>Geotoga</taxon>
    </lineage>
</organism>
<evidence type="ECO:0000256" key="8">
    <source>
        <dbReference type="ARBA" id="ARBA00022840"/>
    </source>
</evidence>
<evidence type="ECO:0000313" key="16">
    <source>
        <dbReference type="EMBL" id="TGG88998.1"/>
    </source>
</evidence>
<dbReference type="SUPFAM" id="SSF50249">
    <property type="entry name" value="Nucleic acid-binding proteins"/>
    <property type="match status" value="1"/>
</dbReference>
<keyword evidence="5 13" id="KW-0436">Ligase</keyword>
<comment type="subcellular location">
    <subcellularLocation>
        <location evidence="1 13">Cytoplasm</location>
    </subcellularLocation>
</comment>
<dbReference type="GO" id="GO:0005829">
    <property type="term" value="C:cytosol"/>
    <property type="evidence" value="ECO:0007669"/>
    <property type="project" value="TreeGrafter"/>
</dbReference>
<evidence type="ECO:0000256" key="14">
    <source>
        <dbReference type="RuleBase" id="RU000336"/>
    </source>
</evidence>
<proteinExistence type="inferred from homology"/>
<dbReference type="InterPro" id="IPR012340">
    <property type="entry name" value="NA-bd_OB-fold"/>
</dbReference>
<dbReference type="EMBL" id="SRME01000001">
    <property type="protein sequence ID" value="TGG88998.1"/>
    <property type="molecule type" value="Genomic_DNA"/>
</dbReference>
<keyword evidence="6 13" id="KW-0479">Metal-binding</keyword>
<dbReference type="Proteomes" id="UP000297288">
    <property type="component" value="Unassembled WGS sequence"/>
</dbReference>
<dbReference type="CDD" id="cd04322">
    <property type="entry name" value="LysRS_N"/>
    <property type="match status" value="1"/>
</dbReference>
<dbReference type="NCBIfam" id="TIGR00499">
    <property type="entry name" value="lysS_bact"/>
    <property type="match status" value="1"/>
</dbReference>
<evidence type="ECO:0000256" key="6">
    <source>
        <dbReference type="ARBA" id="ARBA00022723"/>
    </source>
</evidence>
<evidence type="ECO:0000256" key="7">
    <source>
        <dbReference type="ARBA" id="ARBA00022741"/>
    </source>
</evidence>
<dbReference type="InterPro" id="IPR018149">
    <property type="entry name" value="Lys-tRNA-synth_II_C"/>
</dbReference>
<keyword evidence="9 13" id="KW-0460">Magnesium</keyword>
<feature type="binding site" evidence="13">
    <location>
        <position position="406"/>
    </location>
    <ligand>
        <name>Mg(2+)</name>
        <dbReference type="ChEBI" id="CHEBI:18420"/>
        <label>2</label>
    </ligand>
</feature>
<dbReference type="AlphaFoldDB" id="A0A4Z0VY14"/>
<dbReference type="HAMAP" id="MF_00252">
    <property type="entry name" value="Lys_tRNA_synth_class2"/>
    <property type="match status" value="1"/>
</dbReference>
<dbReference type="PRINTS" id="PR00982">
    <property type="entry name" value="TRNASYNTHLYS"/>
</dbReference>
<comment type="cofactor">
    <cofactor evidence="13 14">
        <name>Mg(2+)</name>
        <dbReference type="ChEBI" id="CHEBI:18420"/>
    </cofactor>
    <text evidence="13 14">Binds 3 Mg(2+) ions per subunit.</text>
</comment>
<comment type="subunit">
    <text evidence="3 13">Homodimer.</text>
</comment>
<feature type="binding site" evidence="13">
    <location>
        <position position="406"/>
    </location>
    <ligand>
        <name>Mg(2+)</name>
        <dbReference type="ChEBI" id="CHEBI:18420"/>
        <label>1</label>
    </ligand>
</feature>
<dbReference type="PROSITE" id="PS50862">
    <property type="entry name" value="AA_TRNA_LIGASE_II"/>
    <property type="match status" value="1"/>
</dbReference>
<accession>A0A4Z0VY14</accession>
<evidence type="ECO:0000256" key="3">
    <source>
        <dbReference type="ARBA" id="ARBA00011738"/>
    </source>
</evidence>
<evidence type="ECO:0000256" key="4">
    <source>
        <dbReference type="ARBA" id="ARBA00022490"/>
    </source>
</evidence>
<dbReference type="PANTHER" id="PTHR42918">
    <property type="entry name" value="LYSYL-TRNA SYNTHETASE"/>
    <property type="match status" value="1"/>
</dbReference>
<evidence type="ECO:0000256" key="2">
    <source>
        <dbReference type="ARBA" id="ARBA00008226"/>
    </source>
</evidence>
<dbReference type="FunFam" id="2.40.50.140:FF:000024">
    <property type="entry name" value="Lysine--tRNA ligase"/>
    <property type="match status" value="1"/>
</dbReference>
<feature type="domain" description="Aminoacyl-transfer RNA synthetases class-II family profile" evidence="15">
    <location>
        <begin position="180"/>
        <end position="487"/>
    </location>
</feature>
<dbReference type="InterPro" id="IPR004365">
    <property type="entry name" value="NA-bd_OB_tRNA"/>
</dbReference>
<dbReference type="Pfam" id="PF00152">
    <property type="entry name" value="tRNA-synt_2"/>
    <property type="match status" value="1"/>
</dbReference>
<protein>
    <recommendedName>
        <fullName evidence="13">Lysine--tRNA ligase</fullName>
        <ecNumber evidence="13">6.1.1.6</ecNumber>
    </recommendedName>
    <alternativeName>
        <fullName evidence="13">Lysyl-tRNA synthetase</fullName>
        <shortName evidence="13">LysRS</shortName>
    </alternativeName>
</protein>
<evidence type="ECO:0000313" key="17">
    <source>
        <dbReference type="Proteomes" id="UP000297288"/>
    </source>
</evidence>
<gene>
    <name evidence="13 16" type="primary">lysS</name>
    <name evidence="16" type="ORF">E4650_02030</name>
</gene>
<dbReference type="Gene3D" id="2.40.50.140">
    <property type="entry name" value="Nucleic acid-binding proteins"/>
    <property type="match status" value="1"/>
</dbReference>
<dbReference type="InterPro" id="IPR044136">
    <property type="entry name" value="Lys-tRNA-ligase_II_N"/>
</dbReference>
<dbReference type="RefSeq" id="WP_091401907.1">
    <property type="nucleotide sequence ID" value="NZ_FMYV01000001.1"/>
</dbReference>
<dbReference type="GO" id="GO:0000287">
    <property type="term" value="F:magnesium ion binding"/>
    <property type="evidence" value="ECO:0007669"/>
    <property type="project" value="UniProtKB-UniRule"/>
</dbReference>
<dbReference type="GO" id="GO:0004824">
    <property type="term" value="F:lysine-tRNA ligase activity"/>
    <property type="evidence" value="ECO:0007669"/>
    <property type="project" value="UniProtKB-UniRule"/>
</dbReference>
<dbReference type="EC" id="6.1.1.6" evidence="13"/>
<dbReference type="InterPro" id="IPR045864">
    <property type="entry name" value="aa-tRNA-synth_II/BPL/LPL"/>
</dbReference>
<dbReference type="GO" id="GO:0006430">
    <property type="term" value="P:lysyl-tRNA aminoacylation"/>
    <property type="evidence" value="ECO:0007669"/>
    <property type="project" value="UniProtKB-UniRule"/>
</dbReference>
<feature type="binding site" evidence="13">
    <location>
        <position position="399"/>
    </location>
    <ligand>
        <name>Mg(2+)</name>
        <dbReference type="ChEBI" id="CHEBI:18420"/>
        <label>1</label>
    </ligand>
</feature>
<sequence>MVSEVKKQRLQMIKELKEQGINPYPYKFEKDFKAQEIKNKYSSKLESGQLLEDEVFSFAGRIMTIRSHGKSAFMHIKDDTGRIQAYIRKDKIGEDAFNIFKKYIGSGDWVGIKGFPFKTKTGELTILVLEIQLLTKTIRQMPEKWHGLKDKEIRYRQRYVDMISNDNVIEVFKTRSLAIRYMREYLTEQGFYEVETPILENIMGGANARPFITHLNVYDQPMYLRIATELHLKRLVVGGMEKVYEIGRIFRNEGIDYKHNPEFTTIELYQAYADYNDIMELTENLLAYVTEKIHGTTKVNYGELEIDFKPPFKRVDMREFIKGHLEIDILEDSMETMDQYLKKQGIEVPIKERGKYIDELWDLVEDKIIQPTFVMNHPVEISPLAKRHREDPRLSERFELIVNGSELANAFSELNDAEDQMSRFKAQAELKDLGDDEAQLMDMDFLRALEYGMPPTGGLGIGIDRFCMFLTNTQTIKDIIAFPLSKPMKFEEEEKMMDEEQDQD</sequence>
<evidence type="ECO:0000256" key="11">
    <source>
        <dbReference type="ARBA" id="ARBA00023146"/>
    </source>
</evidence>
<dbReference type="InterPro" id="IPR002313">
    <property type="entry name" value="Lys-tRNA-ligase_II"/>
</dbReference>
<dbReference type="PANTHER" id="PTHR42918:SF15">
    <property type="entry name" value="LYSINE--TRNA LIGASE, CHLOROPLASTIC_MITOCHONDRIAL"/>
    <property type="match status" value="1"/>
</dbReference>
<dbReference type="OrthoDB" id="9802326at2"/>
<dbReference type="Gene3D" id="3.30.930.10">
    <property type="entry name" value="Bira Bifunctional Protein, Domain 2"/>
    <property type="match status" value="1"/>
</dbReference>
<evidence type="ECO:0000256" key="13">
    <source>
        <dbReference type="HAMAP-Rule" id="MF_00252"/>
    </source>
</evidence>